<proteinExistence type="predicted"/>
<keyword evidence="3" id="KW-1185">Reference proteome</keyword>
<dbReference type="Proteomes" id="UP000234331">
    <property type="component" value="Unassembled WGS sequence"/>
</dbReference>
<reference evidence="2 3" key="1">
    <citation type="submission" date="2017-06" db="EMBL/GenBank/DDBJ databases">
        <authorList>
            <person name="Kim H.J."/>
            <person name="Triplett B.A."/>
        </authorList>
    </citation>
    <scope>NUCLEOTIDE SEQUENCE [LARGE SCALE GENOMIC DNA]</scope>
    <source>
        <strain evidence="2">FRACA_ARgP5</strain>
    </source>
</reference>
<sequence length="71" mass="8404">MLADPGRPRRLRRRAVLSIDRRQWGLNTRDVLERLFATGLWLPPTTFQVVKPDARASTKQRARPLERNIRR</sequence>
<organism evidence="2 3">
    <name type="scientific">Frankia canadensis</name>
    <dbReference type="NCBI Taxonomy" id="1836972"/>
    <lineage>
        <taxon>Bacteria</taxon>
        <taxon>Bacillati</taxon>
        <taxon>Actinomycetota</taxon>
        <taxon>Actinomycetes</taxon>
        <taxon>Frankiales</taxon>
        <taxon>Frankiaceae</taxon>
        <taxon>Frankia</taxon>
    </lineage>
</organism>
<feature type="region of interest" description="Disordered" evidence="1">
    <location>
        <begin position="52"/>
        <end position="71"/>
    </location>
</feature>
<dbReference type="EMBL" id="FZMO01000268">
    <property type="protein sequence ID" value="SNQ49512.1"/>
    <property type="molecule type" value="Genomic_DNA"/>
</dbReference>
<accession>A0A2I2KV29</accession>
<evidence type="ECO:0000256" key="1">
    <source>
        <dbReference type="SAM" id="MobiDB-lite"/>
    </source>
</evidence>
<dbReference type="AlphaFoldDB" id="A0A2I2KV29"/>
<evidence type="ECO:0000313" key="2">
    <source>
        <dbReference type="EMBL" id="SNQ49512.1"/>
    </source>
</evidence>
<name>A0A2I2KV29_9ACTN</name>
<evidence type="ECO:0000313" key="3">
    <source>
        <dbReference type="Proteomes" id="UP000234331"/>
    </source>
</evidence>
<gene>
    <name evidence="2" type="ORF">FRACA_340022</name>
</gene>
<protein>
    <submittedName>
        <fullName evidence="2">Uncharacterized protein</fullName>
    </submittedName>
</protein>